<dbReference type="GO" id="GO:0005737">
    <property type="term" value="C:cytoplasm"/>
    <property type="evidence" value="ECO:0007669"/>
    <property type="project" value="InterPro"/>
</dbReference>
<dbReference type="PATRIC" id="fig|1839936.3.peg.346"/>
<dbReference type="SUPFAM" id="SSF56317">
    <property type="entry name" value="Carbon-nitrogen hydrolase"/>
    <property type="match status" value="1"/>
</dbReference>
<comment type="pathway">
    <text evidence="1 8">Cofactor biosynthesis; NAD(+) biosynthesis; NAD(+) from deamido-NAD(+) (L-Gln route): step 1/1.</text>
</comment>
<dbReference type="HAMAP" id="MF_02090">
    <property type="entry name" value="NadE_glutamine_dep"/>
    <property type="match status" value="1"/>
</dbReference>
<gene>
    <name evidence="8" type="primary">nadE</name>
    <name evidence="11" type="ORF">ENI32_06595</name>
    <name evidence="12" type="ORF">SBU_000343</name>
</gene>
<comment type="catalytic activity">
    <reaction evidence="8">
        <text>deamido-NAD(+) + L-glutamine + ATP + H2O = L-glutamate + AMP + diphosphate + NAD(+) + H(+)</text>
        <dbReference type="Rhea" id="RHEA:24384"/>
        <dbReference type="ChEBI" id="CHEBI:15377"/>
        <dbReference type="ChEBI" id="CHEBI:15378"/>
        <dbReference type="ChEBI" id="CHEBI:29985"/>
        <dbReference type="ChEBI" id="CHEBI:30616"/>
        <dbReference type="ChEBI" id="CHEBI:33019"/>
        <dbReference type="ChEBI" id="CHEBI:57540"/>
        <dbReference type="ChEBI" id="CHEBI:58359"/>
        <dbReference type="ChEBI" id="CHEBI:58437"/>
        <dbReference type="ChEBI" id="CHEBI:456215"/>
        <dbReference type="EC" id="6.3.5.1"/>
    </reaction>
</comment>
<dbReference type="NCBIfam" id="TIGR00552">
    <property type="entry name" value="nadE"/>
    <property type="match status" value="1"/>
</dbReference>
<comment type="caution">
    <text evidence="12">The sequence shown here is derived from an EMBL/GenBank/DDBJ whole genome shotgun (WGS) entry which is preliminary data.</text>
</comment>
<keyword evidence="5 8" id="KW-0547">Nucleotide-binding</keyword>
<comment type="similarity">
    <text evidence="3 8">In the C-terminal section; belongs to the NAD synthetase family.</text>
</comment>
<feature type="binding site" evidence="8">
    <location>
        <begin position="295"/>
        <end position="302"/>
    </location>
    <ligand>
        <name>ATP</name>
        <dbReference type="ChEBI" id="CHEBI:30616"/>
    </ligand>
</feature>
<dbReference type="GO" id="GO:0009435">
    <property type="term" value="P:NAD+ biosynthetic process"/>
    <property type="evidence" value="ECO:0007669"/>
    <property type="project" value="UniProtKB-UniRule"/>
</dbReference>
<dbReference type="Proteomes" id="UP000185779">
    <property type="component" value="Unassembled WGS sequence"/>
</dbReference>
<dbReference type="SUPFAM" id="SSF52402">
    <property type="entry name" value="Adenine nucleotide alpha hydrolases-like"/>
    <property type="match status" value="1"/>
</dbReference>
<dbReference type="Gene3D" id="3.40.50.620">
    <property type="entry name" value="HUPs"/>
    <property type="match status" value="1"/>
</dbReference>
<dbReference type="InterPro" id="IPR014729">
    <property type="entry name" value="Rossmann-like_a/b/a_fold"/>
</dbReference>
<comment type="caution">
    <text evidence="8">Lacks conserved residue(s) required for the propagation of feature annotation.</text>
</comment>
<evidence type="ECO:0000313" key="11">
    <source>
        <dbReference type="EMBL" id="HEC57531.1"/>
    </source>
</evidence>
<dbReference type="GO" id="GO:0004359">
    <property type="term" value="F:glutaminase activity"/>
    <property type="evidence" value="ECO:0007669"/>
    <property type="project" value="InterPro"/>
</dbReference>
<dbReference type="UniPathway" id="UPA00253">
    <property type="reaction ID" value="UER00334"/>
</dbReference>
<reference evidence="11" key="2">
    <citation type="journal article" date="2020" name="mSystems">
        <title>Genome- and Community-Level Interaction Insights into Carbon Utilization and Element Cycling Functions of Hydrothermarchaeota in Hydrothermal Sediment.</title>
        <authorList>
            <person name="Zhou Z."/>
            <person name="Liu Y."/>
            <person name="Xu W."/>
            <person name="Pan J."/>
            <person name="Luo Z.H."/>
            <person name="Li M."/>
        </authorList>
    </citation>
    <scope>NUCLEOTIDE SEQUENCE [LARGE SCALE GENOMIC DNA]</scope>
    <source>
        <strain evidence="11">HyVt-386</strain>
    </source>
</reference>
<feature type="active site" description="For glutaminase activity" evidence="8">
    <location>
        <position position="125"/>
    </location>
</feature>
<evidence type="ECO:0000256" key="2">
    <source>
        <dbReference type="ARBA" id="ARBA00005859"/>
    </source>
</evidence>
<dbReference type="Pfam" id="PF02540">
    <property type="entry name" value="NAD_synthase"/>
    <property type="match status" value="1"/>
</dbReference>
<keyword evidence="6 8" id="KW-0067">ATP-binding</keyword>
<accession>A0A1F2P6V7</accession>
<feature type="domain" description="CN hydrolase" evidence="10">
    <location>
        <begin position="3"/>
        <end position="258"/>
    </location>
</feature>
<organism evidence="12 13">
    <name type="scientific">Candidatus Syntropharchaeum butanivorans</name>
    <dbReference type="NCBI Taxonomy" id="1839936"/>
    <lineage>
        <taxon>Archaea</taxon>
        <taxon>Methanobacteriati</taxon>
        <taxon>Methanobacteriota</taxon>
        <taxon>Stenosarchaea group</taxon>
        <taxon>Methanomicrobia</taxon>
        <taxon>Methanosarcinales</taxon>
        <taxon>ANME-2 cluster</taxon>
        <taxon>Candidatus Syntropharchaeum</taxon>
    </lineage>
</organism>
<dbReference type="PANTHER" id="PTHR23090">
    <property type="entry name" value="NH 3 /GLUTAMINE-DEPENDENT NAD + SYNTHETASE"/>
    <property type="match status" value="1"/>
</dbReference>
<dbReference type="FunFam" id="3.40.50.620:FF:000106">
    <property type="entry name" value="Glutamine-dependent NAD(+) synthetase"/>
    <property type="match status" value="1"/>
</dbReference>
<keyword evidence="4 8" id="KW-0436">Ligase</keyword>
<feature type="binding site" evidence="8">
    <location>
        <position position="378"/>
    </location>
    <ligand>
        <name>deamido-NAD(+)</name>
        <dbReference type="ChEBI" id="CHEBI:58437"/>
        <note>ligand shared between two neighboring subunits</note>
    </ligand>
</feature>
<evidence type="ECO:0000256" key="7">
    <source>
        <dbReference type="ARBA" id="ARBA00023027"/>
    </source>
</evidence>
<feature type="binding site" evidence="8">
    <location>
        <position position="194"/>
    </location>
    <ligand>
        <name>L-glutamine</name>
        <dbReference type="ChEBI" id="CHEBI:58359"/>
    </ligand>
</feature>
<feature type="active site" description="Proton acceptor; for glutaminase activity" evidence="8">
    <location>
        <position position="43"/>
    </location>
</feature>
<dbReference type="InterPro" id="IPR003694">
    <property type="entry name" value="NAD_synthase"/>
</dbReference>
<dbReference type="PROSITE" id="PS50263">
    <property type="entry name" value="CN_HYDROLASE"/>
    <property type="match status" value="1"/>
</dbReference>
<dbReference type="Pfam" id="PF00795">
    <property type="entry name" value="CN_hydrolase"/>
    <property type="match status" value="1"/>
</dbReference>
<evidence type="ECO:0000313" key="12">
    <source>
        <dbReference type="EMBL" id="OFV67050.1"/>
    </source>
</evidence>
<feature type="binding site" evidence="8">
    <location>
        <position position="519"/>
    </location>
    <ligand>
        <name>deamido-NAD(+)</name>
        <dbReference type="ChEBI" id="CHEBI:58437"/>
        <note>ligand shared between two neighboring subunits</note>
    </ligand>
</feature>
<dbReference type="CDD" id="cd07570">
    <property type="entry name" value="GAT_Gln-NAD-synth"/>
    <property type="match status" value="1"/>
</dbReference>
<dbReference type="InterPro" id="IPR014445">
    <property type="entry name" value="Gln-dep_NAD_synthase"/>
</dbReference>
<feature type="binding site" evidence="8">
    <location>
        <position position="407"/>
    </location>
    <ligand>
        <name>deamido-NAD(+)</name>
        <dbReference type="ChEBI" id="CHEBI:58437"/>
        <note>ligand shared between two neighboring subunits</note>
    </ligand>
</feature>
<keyword evidence="7 8" id="KW-0520">NAD</keyword>
<proteinExistence type="inferred from homology"/>
<dbReference type="GO" id="GO:0008795">
    <property type="term" value="F:NAD+ synthase activity"/>
    <property type="evidence" value="ECO:0007669"/>
    <property type="project" value="UniProtKB-UniRule"/>
</dbReference>
<evidence type="ECO:0000256" key="5">
    <source>
        <dbReference type="ARBA" id="ARBA00022741"/>
    </source>
</evidence>
<evidence type="ECO:0000256" key="1">
    <source>
        <dbReference type="ARBA" id="ARBA00005188"/>
    </source>
</evidence>
<reference evidence="12 13" key="1">
    <citation type="submission" date="2016-05" db="EMBL/GenBank/DDBJ databases">
        <title>Microbial consortia oxidize butane by reversing methanogenesis.</title>
        <authorList>
            <person name="Laso-Perez R."/>
            <person name="Richter M."/>
            <person name="Wegener G."/>
            <person name="Musat F."/>
        </authorList>
    </citation>
    <scope>NUCLEOTIDE SEQUENCE [LARGE SCALE GENOMIC DNA]</scope>
    <source>
        <strain evidence="12">BOX1</strain>
    </source>
</reference>
<dbReference type="PANTHER" id="PTHR23090:SF9">
    <property type="entry name" value="GLUTAMINE-DEPENDENT NAD(+) SYNTHETASE"/>
    <property type="match status" value="1"/>
</dbReference>
<evidence type="ECO:0000256" key="6">
    <source>
        <dbReference type="ARBA" id="ARBA00022840"/>
    </source>
</evidence>
<keyword evidence="13" id="KW-1185">Reference proteome</keyword>
<dbReference type="InterPro" id="IPR036526">
    <property type="entry name" value="C-N_Hydrolase_sf"/>
</dbReference>
<sequence>MGYRVALAQINSTVGDIPGNTRKIMEYIKKARERRADLVVFPELAITGCPPRDLLLKPSFIRDNRRALEMIIDETEEITAVVGFVDYSELPLVKNIYDPSVLPKNPLYNAAALIRDKKLIGTQYKIHLPNYDVFDEKRYFEPGSESSIFDLDGIRIGVNICEDIWIDNGPFEVQAKKGADLIVNITASPFYVGKTRIRRELIRRRAKENRVAVVYLNLVGGQDDLVFDGGSYLFNREGEPIACCKQFEEELLVADLDGDKITLPEADPIEEIYGALLLGIGDYVRKNGFSKVVIGLSGGIDSAVTAALARDALGADNVVGVSMPSKVTSRSSIEDAEKLSQNLGITFKIIPIHRIVDAYTDALSSEFEGMAPDVTEENIQARIRGNILMALSNRFGYLVLSTGNKSELAVGYCTLYGDMAGGLAVISDVPKTLVYELARYINTIGEKEVIPDNILKKEPSAELREGQKDSDALPPYEVLDAILHAYIEEHKSKDEIIEMGFDEKVVSDVIWRVDHNEYKRQQAPPGIKITPRAFGSGRRMPITNRYEG</sequence>
<dbReference type="AlphaFoldDB" id="A0A1F2P6V7"/>
<dbReference type="GO" id="GO:0005524">
    <property type="term" value="F:ATP binding"/>
    <property type="evidence" value="ECO:0007669"/>
    <property type="project" value="UniProtKB-UniRule"/>
</dbReference>
<feature type="active site" description="Nucleophile; for glutaminase activity" evidence="8">
    <location>
        <position position="161"/>
    </location>
</feature>
<dbReference type="Gene3D" id="3.60.110.10">
    <property type="entry name" value="Carbon-nitrogen hydrolase"/>
    <property type="match status" value="1"/>
</dbReference>
<name>A0A1F2P6V7_9EURY</name>
<comment type="function">
    <text evidence="8">Catalyzes the ATP-dependent amidation of deamido-NAD to form NAD. Uses L-glutamine as a nitrogen source.</text>
</comment>
<dbReference type="Proteomes" id="UP000885936">
    <property type="component" value="Unassembled WGS sequence"/>
</dbReference>
<comment type="similarity">
    <text evidence="2 9">Belongs to the NAD synthetase family.</text>
</comment>
<dbReference type="InterPro" id="IPR003010">
    <property type="entry name" value="C-N_Hydrolase"/>
</dbReference>
<dbReference type="CDD" id="cd00553">
    <property type="entry name" value="NAD_synthase"/>
    <property type="match status" value="1"/>
</dbReference>
<dbReference type="PIRSF" id="PIRSF006630">
    <property type="entry name" value="NADS_GAT"/>
    <property type="match status" value="1"/>
</dbReference>
<dbReference type="STRING" id="1839936.SBU_000343"/>
<dbReference type="NCBIfam" id="NF010588">
    <property type="entry name" value="PRK13981.1"/>
    <property type="match status" value="1"/>
</dbReference>
<evidence type="ECO:0000256" key="4">
    <source>
        <dbReference type="ARBA" id="ARBA00022598"/>
    </source>
</evidence>
<dbReference type="EMBL" id="DRIE01000108">
    <property type="protein sequence ID" value="HEC57531.1"/>
    <property type="molecule type" value="Genomic_DNA"/>
</dbReference>
<feature type="binding site" evidence="8">
    <location>
        <position position="402"/>
    </location>
    <ligand>
        <name>ATP</name>
        <dbReference type="ChEBI" id="CHEBI:30616"/>
    </ligand>
</feature>
<evidence type="ECO:0000256" key="9">
    <source>
        <dbReference type="RuleBase" id="RU003811"/>
    </source>
</evidence>
<evidence type="ECO:0000256" key="3">
    <source>
        <dbReference type="ARBA" id="ARBA00007145"/>
    </source>
</evidence>
<dbReference type="InterPro" id="IPR022310">
    <property type="entry name" value="NAD/GMP_synthase"/>
</dbReference>
<dbReference type="EMBL" id="LYOR01000001">
    <property type="protein sequence ID" value="OFV67050.1"/>
    <property type="molecule type" value="Genomic_DNA"/>
</dbReference>
<evidence type="ECO:0000313" key="13">
    <source>
        <dbReference type="Proteomes" id="UP000185779"/>
    </source>
</evidence>
<protein>
    <recommendedName>
        <fullName evidence="8">Glutamine-dependent NAD(+) synthetase</fullName>
        <ecNumber evidence="8">6.3.5.1</ecNumber>
    </recommendedName>
    <alternativeName>
        <fullName evidence="8">NAD(+) synthase [glutamine-hydrolyzing]</fullName>
    </alternativeName>
</protein>
<feature type="binding site" evidence="8">
    <location>
        <position position="188"/>
    </location>
    <ligand>
        <name>L-glutamine</name>
        <dbReference type="ChEBI" id="CHEBI:58359"/>
    </ligand>
</feature>
<evidence type="ECO:0000259" key="10">
    <source>
        <dbReference type="PROSITE" id="PS50263"/>
    </source>
</evidence>
<evidence type="ECO:0000256" key="8">
    <source>
        <dbReference type="HAMAP-Rule" id="MF_02090"/>
    </source>
</evidence>
<feature type="binding site" evidence="8">
    <location>
        <position position="131"/>
    </location>
    <ligand>
        <name>L-glutamine</name>
        <dbReference type="ChEBI" id="CHEBI:58359"/>
    </ligand>
</feature>
<dbReference type="EC" id="6.3.5.1" evidence="8"/>
<dbReference type="GO" id="GO:0003952">
    <property type="term" value="F:NAD+ synthase (glutamine-hydrolyzing) activity"/>
    <property type="evidence" value="ECO:0007669"/>
    <property type="project" value="UniProtKB-EC"/>
</dbReference>